<protein>
    <recommendedName>
        <fullName evidence="12">DNA primase</fullName>
        <ecNumber evidence="12">2.7.7.-</ecNumber>
    </recommendedName>
</protein>
<dbReference type="Pfam" id="PF01896">
    <property type="entry name" value="DNA_primase_S"/>
    <property type="match status" value="1"/>
</dbReference>
<feature type="non-terminal residue" evidence="13">
    <location>
        <position position="1"/>
    </location>
</feature>
<gene>
    <name evidence="13" type="ORF">KI387_029873</name>
</gene>
<dbReference type="AlphaFoldDB" id="A0AA38CAV2"/>
<dbReference type="SUPFAM" id="SSF56747">
    <property type="entry name" value="Prim-pol domain"/>
    <property type="match status" value="1"/>
</dbReference>
<comment type="cofactor">
    <cofactor evidence="1">
        <name>Mn(2+)</name>
        <dbReference type="ChEBI" id="CHEBI:29035"/>
    </cofactor>
</comment>
<dbReference type="NCBIfam" id="TIGR00335">
    <property type="entry name" value="primase_sml"/>
    <property type="match status" value="1"/>
</dbReference>
<keyword evidence="5 12" id="KW-0639">Primosome</keyword>
<evidence type="ECO:0000256" key="1">
    <source>
        <dbReference type="ARBA" id="ARBA00001936"/>
    </source>
</evidence>
<keyword evidence="6 12" id="KW-0808">Transferase</keyword>
<accession>A0AA38CAV2</accession>
<comment type="similarity">
    <text evidence="3 12">Belongs to the eukaryotic-type primase small subunit family.</text>
</comment>
<evidence type="ECO:0000256" key="12">
    <source>
        <dbReference type="RuleBase" id="RU003514"/>
    </source>
</evidence>
<dbReference type="Proteomes" id="UP000824469">
    <property type="component" value="Unassembled WGS sequence"/>
</dbReference>
<sequence>MAQETEVETVALMQDQRLGGKEDKCREAEDDMQIDNVPNIPLGFNADYLRVYYGKLFPYAELFKWLSCGHDGKHPACDSSYFGRREFSFTLEHDIYIRFQSFQDAADMEISIKEKCPHKIDIGAVYNVDPAKRHAYAQAGEKVFNPVERELVFDIDITDYDDVRYCCSGADICLDCWPLMTIAVKVIDTSLREDFGFEHILWVYSGRRGVHCWVCDGRARRLSNEQRAAIASYFRVYKGSDNTNKMVSLSGPVLHPSLTRAYADVLRAYFEDKVLPSQKLFLSADRYQKILDLIPDDSIASQLREKWQENRRSSVSKEDNNNNIGRWKQLRQLLESGKHRAQGLRHCIEEIVFSYTYPRLDMEVSKHMNHLLKSPFCIHPKTGQVCVPICPDDCENFDPTSVPTLSQLLQELNNGGVLGSSVSSNVDTKDWERTSLATSVHLFRSAFLQPFLKSCR</sequence>
<keyword evidence="11" id="KW-0804">Transcription</keyword>
<dbReference type="GO" id="GO:0046872">
    <property type="term" value="F:metal ion binding"/>
    <property type="evidence" value="ECO:0007669"/>
    <property type="project" value="UniProtKB-KW"/>
</dbReference>
<dbReference type="InterPro" id="IPR002755">
    <property type="entry name" value="DNA_primase_S"/>
</dbReference>
<evidence type="ECO:0000313" key="13">
    <source>
        <dbReference type="EMBL" id="KAH9298191.1"/>
    </source>
</evidence>
<keyword evidence="4 12" id="KW-0240">DNA-directed RNA polymerase</keyword>
<dbReference type="Gene3D" id="3.90.920.10">
    <property type="entry name" value="DNA primase, PRIM domain"/>
    <property type="match status" value="1"/>
</dbReference>
<dbReference type="PANTHER" id="PTHR10536">
    <property type="entry name" value="DNA PRIMASE SMALL SUBUNIT"/>
    <property type="match status" value="1"/>
</dbReference>
<evidence type="ECO:0000256" key="2">
    <source>
        <dbReference type="ARBA" id="ARBA00001946"/>
    </source>
</evidence>
<evidence type="ECO:0000256" key="5">
    <source>
        <dbReference type="ARBA" id="ARBA00022515"/>
    </source>
</evidence>
<keyword evidence="7" id="KW-0548">Nucleotidyltransferase</keyword>
<keyword evidence="8 12" id="KW-0235">DNA replication</keyword>
<organism evidence="13 14">
    <name type="scientific">Taxus chinensis</name>
    <name type="common">Chinese yew</name>
    <name type="synonym">Taxus wallichiana var. chinensis</name>
    <dbReference type="NCBI Taxonomy" id="29808"/>
    <lineage>
        <taxon>Eukaryota</taxon>
        <taxon>Viridiplantae</taxon>
        <taxon>Streptophyta</taxon>
        <taxon>Embryophyta</taxon>
        <taxon>Tracheophyta</taxon>
        <taxon>Spermatophyta</taxon>
        <taxon>Pinopsida</taxon>
        <taxon>Pinidae</taxon>
        <taxon>Conifers II</taxon>
        <taxon>Cupressales</taxon>
        <taxon>Taxaceae</taxon>
        <taxon>Taxus</taxon>
    </lineage>
</organism>
<comment type="caution">
    <text evidence="13">The sequence shown here is derived from an EMBL/GenBank/DDBJ whole genome shotgun (WGS) entry which is preliminary data.</text>
</comment>
<keyword evidence="10" id="KW-0862">Zinc</keyword>
<evidence type="ECO:0000256" key="7">
    <source>
        <dbReference type="ARBA" id="ARBA00022695"/>
    </source>
</evidence>
<dbReference type="OMA" id="NVTRGFN"/>
<proteinExistence type="inferred from homology"/>
<keyword evidence="9" id="KW-0479">Metal-binding</keyword>
<reference evidence="13 14" key="1">
    <citation type="journal article" date="2021" name="Nat. Plants">
        <title>The Taxus genome provides insights into paclitaxel biosynthesis.</title>
        <authorList>
            <person name="Xiong X."/>
            <person name="Gou J."/>
            <person name="Liao Q."/>
            <person name="Li Y."/>
            <person name="Zhou Q."/>
            <person name="Bi G."/>
            <person name="Li C."/>
            <person name="Du R."/>
            <person name="Wang X."/>
            <person name="Sun T."/>
            <person name="Guo L."/>
            <person name="Liang H."/>
            <person name="Lu P."/>
            <person name="Wu Y."/>
            <person name="Zhang Z."/>
            <person name="Ro D.K."/>
            <person name="Shang Y."/>
            <person name="Huang S."/>
            <person name="Yan J."/>
        </authorList>
    </citation>
    <scope>NUCLEOTIDE SEQUENCE [LARGE SCALE GENOMIC DNA]</scope>
    <source>
        <strain evidence="13">Ta-2019</strain>
    </source>
</reference>
<evidence type="ECO:0000256" key="11">
    <source>
        <dbReference type="ARBA" id="ARBA00023163"/>
    </source>
</evidence>
<comment type="cofactor">
    <cofactor evidence="2">
        <name>Mg(2+)</name>
        <dbReference type="ChEBI" id="CHEBI:18420"/>
    </cofactor>
</comment>
<dbReference type="GO" id="GO:0003899">
    <property type="term" value="F:DNA-directed RNA polymerase activity"/>
    <property type="evidence" value="ECO:0007669"/>
    <property type="project" value="InterPro"/>
</dbReference>
<dbReference type="FunFam" id="3.90.920.10:FF:000001">
    <property type="entry name" value="DNA primase"/>
    <property type="match status" value="1"/>
</dbReference>
<evidence type="ECO:0000256" key="9">
    <source>
        <dbReference type="ARBA" id="ARBA00022723"/>
    </source>
</evidence>
<evidence type="ECO:0000256" key="3">
    <source>
        <dbReference type="ARBA" id="ARBA00009762"/>
    </source>
</evidence>
<evidence type="ECO:0000313" key="14">
    <source>
        <dbReference type="Proteomes" id="UP000824469"/>
    </source>
</evidence>
<dbReference type="EMBL" id="JAHRHJ020000010">
    <property type="protein sequence ID" value="KAH9298191.1"/>
    <property type="molecule type" value="Genomic_DNA"/>
</dbReference>
<evidence type="ECO:0000256" key="4">
    <source>
        <dbReference type="ARBA" id="ARBA00022478"/>
    </source>
</evidence>
<dbReference type="GO" id="GO:0005658">
    <property type="term" value="C:alpha DNA polymerase:primase complex"/>
    <property type="evidence" value="ECO:0007669"/>
    <property type="project" value="UniProtKB-ARBA"/>
</dbReference>
<evidence type="ECO:0000256" key="10">
    <source>
        <dbReference type="ARBA" id="ARBA00022833"/>
    </source>
</evidence>
<evidence type="ECO:0000256" key="6">
    <source>
        <dbReference type="ARBA" id="ARBA00022679"/>
    </source>
</evidence>
<keyword evidence="14" id="KW-1185">Reference proteome</keyword>
<dbReference type="CDD" id="cd04860">
    <property type="entry name" value="AE_Prim_S"/>
    <property type="match status" value="1"/>
</dbReference>
<name>A0AA38CAV2_TAXCH</name>
<evidence type="ECO:0000256" key="8">
    <source>
        <dbReference type="ARBA" id="ARBA00022705"/>
    </source>
</evidence>
<dbReference type="InterPro" id="IPR014052">
    <property type="entry name" value="DNA_primase_ssu_euk/arc"/>
</dbReference>
<dbReference type="GO" id="GO:0006269">
    <property type="term" value="P:DNA replication, synthesis of primer"/>
    <property type="evidence" value="ECO:0007669"/>
    <property type="project" value="UniProtKB-KW"/>
</dbReference>
<dbReference type="EC" id="2.7.7.-" evidence="12"/>